<dbReference type="Proteomes" id="UP000243488">
    <property type="component" value="Chromosome"/>
</dbReference>
<keyword evidence="2" id="KW-1185">Reference proteome</keyword>
<dbReference type="EMBL" id="CP020100">
    <property type="protein sequence ID" value="AQZ96541.1"/>
    <property type="molecule type" value="Genomic_DNA"/>
</dbReference>
<reference evidence="1 2" key="1">
    <citation type="submission" date="2017-03" db="EMBL/GenBank/DDBJ databases">
        <title>Complete genome sequence of the novel DNRA strain Pseudomonas sp. S-6-2 isolated from Chinese polluted river sediment. Journal of Biotechnology.</title>
        <authorList>
            <person name="Li J."/>
            <person name="Xiang F."/>
            <person name="Wang L."/>
            <person name="Xi L."/>
            <person name="Liu J."/>
        </authorList>
    </citation>
    <scope>NUCLEOTIDE SEQUENCE [LARGE SCALE GENOMIC DNA]</scope>
    <source>
        <strain evidence="1 2">S-6-2</strain>
    </source>
</reference>
<dbReference type="AlphaFoldDB" id="A0A1V0B9H4"/>
<dbReference type="RefSeq" id="WP_080051449.1">
    <property type="nucleotide sequence ID" value="NZ_CP020100.1"/>
</dbReference>
<protein>
    <submittedName>
        <fullName evidence="1">Uncharacterized protein</fullName>
    </submittedName>
</protein>
<sequence length="155" mass="16562">MSVQAQASAAAPLHFNNRRDLPLHRLPFIGPVRGRTQFSFWAVPRTGGYAGGNDAGRGLARIYLKYLKQHGRPEGLGALQWIVLDMIGPPAASVLTPEQAALRGQVVGFFSELDAWLEVAACNLEGGLDAQSDKALLALVNAGLHSDERCGEGES</sequence>
<dbReference type="KEGG" id="ppha:BVH74_18085"/>
<accession>A0A1V0B9H4</accession>
<proteinExistence type="predicted"/>
<name>A0A1V0B9H4_9GAMM</name>
<evidence type="ECO:0000313" key="1">
    <source>
        <dbReference type="EMBL" id="AQZ96541.1"/>
    </source>
</evidence>
<evidence type="ECO:0000313" key="2">
    <source>
        <dbReference type="Proteomes" id="UP000243488"/>
    </source>
</evidence>
<gene>
    <name evidence="1" type="ORF">BVH74_18085</name>
</gene>
<organism evidence="1 2">
    <name type="scientific">Halopseudomonas phragmitis</name>
    <dbReference type="NCBI Taxonomy" id="1931241"/>
    <lineage>
        <taxon>Bacteria</taxon>
        <taxon>Pseudomonadati</taxon>
        <taxon>Pseudomonadota</taxon>
        <taxon>Gammaproteobacteria</taxon>
        <taxon>Pseudomonadales</taxon>
        <taxon>Pseudomonadaceae</taxon>
        <taxon>Halopseudomonas</taxon>
    </lineage>
</organism>